<proteinExistence type="predicted"/>
<reference evidence="1" key="1">
    <citation type="journal article" date="2020" name="Nature">
        <title>Giant virus diversity and host interactions through global metagenomics.</title>
        <authorList>
            <person name="Schulz F."/>
            <person name="Roux S."/>
            <person name="Paez-Espino D."/>
            <person name="Jungbluth S."/>
            <person name="Walsh D.A."/>
            <person name="Denef V.J."/>
            <person name="McMahon K.D."/>
            <person name="Konstantinidis K.T."/>
            <person name="Eloe-Fadrosh E.A."/>
            <person name="Kyrpides N.C."/>
            <person name="Woyke T."/>
        </authorList>
    </citation>
    <scope>NUCLEOTIDE SEQUENCE</scope>
    <source>
        <strain evidence="1">GVMAG-S-ERX555907-94</strain>
    </source>
</reference>
<dbReference type="EMBL" id="MN741036">
    <property type="protein sequence ID" value="QHU23598.1"/>
    <property type="molecule type" value="Genomic_DNA"/>
</dbReference>
<sequence>MDNDETYIYLLANPYHIKKKTSVKNDTIEEEIISLLQIRYDTCEIPEKYKSTILSKIETICQEYSSKHIIETIVNNIVTYAIERSYE</sequence>
<protein>
    <submittedName>
        <fullName evidence="1">Uncharacterized protein</fullName>
    </submittedName>
</protein>
<name>A0A6C0L564_9ZZZZ</name>
<organism evidence="1">
    <name type="scientific">viral metagenome</name>
    <dbReference type="NCBI Taxonomy" id="1070528"/>
    <lineage>
        <taxon>unclassified sequences</taxon>
        <taxon>metagenomes</taxon>
        <taxon>organismal metagenomes</taxon>
    </lineage>
</organism>
<dbReference type="AlphaFoldDB" id="A0A6C0L564"/>
<evidence type="ECO:0000313" key="1">
    <source>
        <dbReference type="EMBL" id="QHU23598.1"/>
    </source>
</evidence>
<accession>A0A6C0L564</accession>